<reference evidence="3 4" key="1">
    <citation type="submission" date="2023-03" db="EMBL/GenBank/DDBJ databases">
        <title>Genome insight into feeding habits of ladybird beetles.</title>
        <authorList>
            <person name="Li H.-S."/>
            <person name="Huang Y.-H."/>
            <person name="Pang H."/>
        </authorList>
    </citation>
    <scope>NUCLEOTIDE SEQUENCE [LARGE SCALE GENOMIC DNA]</scope>
    <source>
        <strain evidence="3">SYSU_2023b</strain>
        <tissue evidence="3">Whole body</tissue>
    </source>
</reference>
<organism evidence="3 4">
    <name type="scientific">Henosepilachna vigintioctopunctata</name>
    <dbReference type="NCBI Taxonomy" id="420089"/>
    <lineage>
        <taxon>Eukaryota</taxon>
        <taxon>Metazoa</taxon>
        <taxon>Ecdysozoa</taxon>
        <taxon>Arthropoda</taxon>
        <taxon>Hexapoda</taxon>
        <taxon>Insecta</taxon>
        <taxon>Pterygota</taxon>
        <taxon>Neoptera</taxon>
        <taxon>Endopterygota</taxon>
        <taxon>Coleoptera</taxon>
        <taxon>Polyphaga</taxon>
        <taxon>Cucujiformia</taxon>
        <taxon>Coccinelloidea</taxon>
        <taxon>Coccinellidae</taxon>
        <taxon>Epilachninae</taxon>
        <taxon>Epilachnini</taxon>
        <taxon>Henosepilachna</taxon>
    </lineage>
</organism>
<dbReference type="GO" id="GO:0005737">
    <property type="term" value="C:cytoplasm"/>
    <property type="evidence" value="ECO:0007669"/>
    <property type="project" value="TreeGrafter"/>
</dbReference>
<dbReference type="AlphaFoldDB" id="A0AAW1TLK0"/>
<feature type="compositionally biased region" description="Low complexity" evidence="2">
    <location>
        <begin position="235"/>
        <end position="251"/>
    </location>
</feature>
<dbReference type="InterPro" id="IPR009091">
    <property type="entry name" value="RCC1/BLIP-II"/>
</dbReference>
<dbReference type="Pfam" id="PF25384">
    <property type="entry name" value="Alsin_RLD"/>
    <property type="match status" value="1"/>
</dbReference>
<comment type="caution">
    <text evidence="3">The sequence shown here is derived from an EMBL/GenBank/DDBJ whole genome shotgun (WGS) entry which is preliminary data.</text>
</comment>
<evidence type="ECO:0000313" key="3">
    <source>
        <dbReference type="EMBL" id="KAK9869445.1"/>
    </source>
</evidence>
<dbReference type="PROSITE" id="PS50012">
    <property type="entry name" value="RCC1_3"/>
    <property type="match status" value="2"/>
</dbReference>
<evidence type="ECO:0000256" key="1">
    <source>
        <dbReference type="PROSITE-ProRule" id="PRU00235"/>
    </source>
</evidence>
<dbReference type="InterPro" id="IPR051984">
    <property type="entry name" value="Alsin"/>
</dbReference>
<dbReference type="GO" id="GO:0005085">
    <property type="term" value="F:guanyl-nucleotide exchange factor activity"/>
    <property type="evidence" value="ECO:0007669"/>
    <property type="project" value="TreeGrafter"/>
</dbReference>
<feature type="region of interest" description="Disordered" evidence="2">
    <location>
        <begin position="234"/>
        <end position="254"/>
    </location>
</feature>
<feature type="repeat" description="RCC1" evidence="1">
    <location>
        <begin position="391"/>
        <end position="442"/>
    </location>
</feature>
<dbReference type="InterPro" id="IPR000408">
    <property type="entry name" value="Reg_chr_condens"/>
</dbReference>
<protein>
    <submittedName>
        <fullName evidence="3">Uncharacterized protein</fullName>
    </submittedName>
</protein>
<dbReference type="Gene3D" id="2.130.10.30">
    <property type="entry name" value="Regulator of chromosome condensation 1/beta-lactamase-inhibitor protein II"/>
    <property type="match status" value="1"/>
</dbReference>
<keyword evidence="4" id="KW-1185">Reference proteome</keyword>
<dbReference type="Proteomes" id="UP001431783">
    <property type="component" value="Unassembled WGS sequence"/>
</dbReference>
<dbReference type="GO" id="GO:0031267">
    <property type="term" value="F:small GTPase binding"/>
    <property type="evidence" value="ECO:0007669"/>
    <property type="project" value="TreeGrafter"/>
</dbReference>
<dbReference type="PANTHER" id="PTHR46089">
    <property type="entry name" value="ALSIN HOMOLOG"/>
    <property type="match status" value="1"/>
</dbReference>
<dbReference type="GO" id="GO:0016197">
    <property type="term" value="P:endosomal transport"/>
    <property type="evidence" value="ECO:0007669"/>
    <property type="project" value="TreeGrafter"/>
</dbReference>
<evidence type="ECO:0000256" key="2">
    <source>
        <dbReference type="SAM" id="MobiDB-lite"/>
    </source>
</evidence>
<gene>
    <name evidence="3" type="ORF">WA026_003200</name>
</gene>
<dbReference type="EMBL" id="JARQZJ010000001">
    <property type="protein sequence ID" value="KAK9869445.1"/>
    <property type="molecule type" value="Genomic_DNA"/>
</dbReference>
<name>A0AAW1TLK0_9CUCU</name>
<sequence>MINIFLWSLNENIEIRSDITESIIKISNVDNHLYVLTKNFNLYHGIVENMNSTPHVKLTLCESLKIIDIDSCKDQIYIVDLEGSVFKCNTDLDIICEILLIEDYLCSRGHSGNKCKKKVNKIAVSEYGQLFITEYGDLWASGCMPQIGINTDFPKRVNFFLGRVIYSVNIGHDFAIAVVSKTKNEDFGSEEEEVFFTNCPQCLSTSQMTSPASNVSISEITPLGVKVQGSYDIETTSTSSKNDSTSSSSGKTNDDEIHVEKNILFRNTEAARDFLSKQISRMSSAGEEYLVECTEKPTRIIKENMTNVASFVYEGVKTVGDKVVTLSRHMSGSSDCNSIIDNNHSHLLRTMSKDEFVWSLSQCTSEKDLSEQEFKENVKFLLNKGSLLLNCEVWTWGNIIHGQLGIGDNIKRERPMIITKLSNIGVQKISVQSFHAAVVTLDGRAYIWGKNDFNQVTVESNCDQSSPKMYITPKSERIKDIVCGKYFTIILNNKQTAMYYGKNSAEHQNLYSNRDKTN</sequence>
<dbReference type="SUPFAM" id="SSF50985">
    <property type="entry name" value="RCC1/BLIP-II"/>
    <property type="match status" value="2"/>
</dbReference>
<dbReference type="PANTHER" id="PTHR46089:SF2">
    <property type="entry name" value="ALSIN HOMOLOG"/>
    <property type="match status" value="1"/>
</dbReference>
<evidence type="ECO:0000313" key="4">
    <source>
        <dbReference type="Proteomes" id="UP001431783"/>
    </source>
</evidence>
<accession>A0AAW1TLK0</accession>
<feature type="repeat" description="RCC1" evidence="1">
    <location>
        <begin position="443"/>
        <end position="494"/>
    </location>
</feature>
<proteinExistence type="predicted"/>